<dbReference type="SUPFAM" id="SSF55821">
    <property type="entry name" value="YrdC/RibB"/>
    <property type="match status" value="1"/>
</dbReference>
<comment type="function">
    <text evidence="3 14">Catalyzes the conversion of D-ribulose 5-phosphate to formate and 3,4-dihydroxy-2-butanone 4-phosphate.</text>
</comment>
<dbReference type="GO" id="GO:0000287">
    <property type="term" value="F:magnesium ion binding"/>
    <property type="evidence" value="ECO:0007669"/>
    <property type="project" value="UniProtKB-UniRule"/>
</dbReference>
<organism evidence="16 17">
    <name type="scientific">Abyssalbus ytuae</name>
    <dbReference type="NCBI Taxonomy" id="2926907"/>
    <lineage>
        <taxon>Bacteria</taxon>
        <taxon>Pseudomonadati</taxon>
        <taxon>Bacteroidota</taxon>
        <taxon>Flavobacteriia</taxon>
        <taxon>Flavobacteriales</taxon>
        <taxon>Flavobacteriaceae</taxon>
        <taxon>Abyssalbus</taxon>
    </lineage>
</organism>
<dbReference type="InterPro" id="IPR036144">
    <property type="entry name" value="RibA-like_sf"/>
</dbReference>
<dbReference type="NCBIfam" id="TIGR00506">
    <property type="entry name" value="ribB"/>
    <property type="match status" value="1"/>
</dbReference>
<keyword evidence="10 14" id="KW-0479">Metal-binding</keyword>
<evidence type="ECO:0000256" key="5">
    <source>
        <dbReference type="ARBA" id="ARBA00005520"/>
    </source>
</evidence>
<evidence type="ECO:0000256" key="12">
    <source>
        <dbReference type="ARBA" id="ARBA00023211"/>
    </source>
</evidence>
<evidence type="ECO:0000256" key="4">
    <source>
        <dbReference type="ARBA" id="ARBA00004904"/>
    </source>
</evidence>
<comment type="pathway">
    <text evidence="4 14">Cofactor biosynthesis; riboflavin biosynthesis; 2-hydroxy-3-oxobutyl phosphate from D-ribulose 5-phosphate: step 1/1.</text>
</comment>
<feature type="site" description="Essential for catalytic activity" evidence="14">
    <location>
        <position position="175"/>
    </location>
</feature>
<feature type="site" description="Essential for catalytic activity" evidence="14">
    <location>
        <position position="137"/>
    </location>
</feature>
<evidence type="ECO:0000256" key="9">
    <source>
        <dbReference type="ARBA" id="ARBA00022619"/>
    </source>
</evidence>
<keyword evidence="9 14" id="KW-0686">Riboflavin biosynthesis</keyword>
<dbReference type="Pfam" id="PF00926">
    <property type="entry name" value="DHBP_synthase"/>
    <property type="match status" value="1"/>
</dbReference>
<reference evidence="16" key="1">
    <citation type="submission" date="2022-03" db="EMBL/GenBank/DDBJ databases">
        <title>Description of Abyssus ytuae gen. nov., sp. nov., a novel member of the family Flavobacteriaceae isolated from the sediment of Mariana Trench.</title>
        <authorList>
            <person name="Zhang J."/>
            <person name="Xu X."/>
        </authorList>
    </citation>
    <scope>NUCLEOTIDE SEQUENCE</scope>
    <source>
        <strain evidence="16">MT3330</strain>
    </source>
</reference>
<dbReference type="Gene3D" id="3.40.50.10990">
    <property type="entry name" value="GTP cyclohydrolase II"/>
    <property type="match status" value="1"/>
</dbReference>
<dbReference type="KEGG" id="fbm:MQE35_00335"/>
<proteinExistence type="inferred from homology"/>
<dbReference type="RefSeq" id="WP_255843465.1">
    <property type="nucleotide sequence ID" value="NZ_CP094358.1"/>
</dbReference>
<name>A0A9E6ZVW1_9FLAO</name>
<evidence type="ECO:0000256" key="13">
    <source>
        <dbReference type="ARBA" id="ARBA00023239"/>
    </source>
</evidence>
<dbReference type="PANTHER" id="PTHR21327:SF18">
    <property type="entry name" value="3,4-DIHYDROXY-2-BUTANONE 4-PHOSPHATE SYNTHASE"/>
    <property type="match status" value="1"/>
</dbReference>
<evidence type="ECO:0000256" key="8">
    <source>
        <dbReference type="ARBA" id="ARBA00018836"/>
    </source>
</evidence>
<keyword evidence="12 14" id="KW-0464">Manganese</keyword>
<dbReference type="InterPro" id="IPR000422">
    <property type="entry name" value="DHBP_synthase_RibB"/>
</dbReference>
<feature type="domain" description="GTP cyclohydrolase II" evidence="15">
    <location>
        <begin position="221"/>
        <end position="380"/>
    </location>
</feature>
<evidence type="ECO:0000259" key="15">
    <source>
        <dbReference type="Pfam" id="PF00925"/>
    </source>
</evidence>
<dbReference type="Proteomes" id="UP000831290">
    <property type="component" value="Chromosome"/>
</dbReference>
<evidence type="ECO:0000256" key="1">
    <source>
        <dbReference type="ARBA" id="ARBA00000141"/>
    </source>
</evidence>
<dbReference type="PANTHER" id="PTHR21327">
    <property type="entry name" value="GTP CYCLOHYDROLASE II-RELATED"/>
    <property type="match status" value="1"/>
</dbReference>
<accession>A0A9E6ZVW1</accession>
<dbReference type="GO" id="GO:0008686">
    <property type="term" value="F:3,4-dihydroxy-2-butanone-4-phosphate synthase activity"/>
    <property type="evidence" value="ECO:0007669"/>
    <property type="project" value="UniProtKB-UniRule"/>
</dbReference>
<dbReference type="GO" id="GO:0009231">
    <property type="term" value="P:riboflavin biosynthetic process"/>
    <property type="evidence" value="ECO:0007669"/>
    <property type="project" value="UniProtKB-UniRule"/>
</dbReference>
<keyword evidence="13 14" id="KW-0456">Lyase</keyword>
<keyword evidence="11 14" id="KW-0460">Magnesium</keyword>
<feature type="binding site" evidence="14">
    <location>
        <position position="38"/>
    </location>
    <ligand>
        <name>Mg(2+)</name>
        <dbReference type="ChEBI" id="CHEBI:18420"/>
        <label>1</label>
    </ligand>
</feature>
<evidence type="ECO:0000256" key="14">
    <source>
        <dbReference type="HAMAP-Rule" id="MF_00180"/>
    </source>
</evidence>
<dbReference type="GO" id="GO:0030145">
    <property type="term" value="F:manganese ion binding"/>
    <property type="evidence" value="ECO:0007669"/>
    <property type="project" value="UniProtKB-UniRule"/>
</dbReference>
<feature type="binding site" evidence="14">
    <location>
        <position position="38"/>
    </location>
    <ligand>
        <name>Mg(2+)</name>
        <dbReference type="ChEBI" id="CHEBI:18420"/>
        <label>2</label>
    </ligand>
</feature>
<feature type="binding site" evidence="14">
    <location>
        <begin position="37"/>
        <end position="38"/>
    </location>
    <ligand>
        <name>D-ribulose 5-phosphate</name>
        <dbReference type="ChEBI" id="CHEBI:58121"/>
    </ligand>
</feature>
<evidence type="ECO:0000256" key="2">
    <source>
        <dbReference type="ARBA" id="ARBA00001936"/>
    </source>
</evidence>
<dbReference type="EC" id="4.1.99.12" evidence="7 14"/>
<comment type="similarity">
    <text evidence="5">In the N-terminal section; belongs to the DHBP synthase family.</text>
</comment>
<gene>
    <name evidence="14 16" type="primary">ribB</name>
    <name evidence="16" type="ORF">MQE35_00335</name>
</gene>
<comment type="similarity">
    <text evidence="14">Belongs to the DHBP synthase family.</text>
</comment>
<dbReference type="FunFam" id="3.90.870.10:FF:000001">
    <property type="entry name" value="Riboflavin biosynthesis protein RibBA"/>
    <property type="match status" value="1"/>
</dbReference>
<evidence type="ECO:0000313" key="16">
    <source>
        <dbReference type="EMBL" id="UOB17761.1"/>
    </source>
</evidence>
<dbReference type="AlphaFoldDB" id="A0A9E6ZVW1"/>
<protein>
    <recommendedName>
        <fullName evidence="8 14">3,4-dihydroxy-2-butanone 4-phosphate synthase</fullName>
        <shortName evidence="14">DHBP synthase</shortName>
        <ecNumber evidence="7 14">4.1.99.12</ecNumber>
    </recommendedName>
</protein>
<evidence type="ECO:0000256" key="7">
    <source>
        <dbReference type="ARBA" id="ARBA00012153"/>
    </source>
</evidence>
<feature type="binding site" evidence="14">
    <location>
        <position position="154"/>
    </location>
    <ligand>
        <name>Mg(2+)</name>
        <dbReference type="ChEBI" id="CHEBI:18420"/>
        <label>2</label>
    </ligand>
</feature>
<dbReference type="GO" id="GO:0005829">
    <property type="term" value="C:cytosol"/>
    <property type="evidence" value="ECO:0007669"/>
    <property type="project" value="TreeGrafter"/>
</dbReference>
<evidence type="ECO:0000313" key="17">
    <source>
        <dbReference type="Proteomes" id="UP000831290"/>
    </source>
</evidence>
<dbReference type="PIRSF" id="PIRSF001259">
    <property type="entry name" value="RibA"/>
    <property type="match status" value="1"/>
</dbReference>
<dbReference type="GO" id="GO:0003935">
    <property type="term" value="F:GTP cyclohydrolase II activity"/>
    <property type="evidence" value="ECO:0007669"/>
    <property type="project" value="TreeGrafter"/>
</dbReference>
<evidence type="ECO:0000256" key="11">
    <source>
        <dbReference type="ARBA" id="ARBA00022842"/>
    </source>
</evidence>
<dbReference type="SUPFAM" id="SSF142695">
    <property type="entry name" value="RibA-like"/>
    <property type="match status" value="1"/>
</dbReference>
<dbReference type="Pfam" id="PF00925">
    <property type="entry name" value="GTP_cyclohydro2"/>
    <property type="match status" value="1"/>
</dbReference>
<comment type="cofactor">
    <cofactor evidence="14">
        <name>Mg(2+)</name>
        <dbReference type="ChEBI" id="CHEBI:18420"/>
    </cofactor>
    <cofactor evidence="14">
        <name>Mn(2+)</name>
        <dbReference type="ChEBI" id="CHEBI:29035"/>
    </cofactor>
    <text evidence="14">Binds 2 divalent metal cations per subunit. Magnesium or manganese.</text>
</comment>
<sequence>MITQTISQVEFKLNTIQEAIEDIRKGKVIIVVDDEDRENEGDFVAAAEKVTPEMINFMATHGRGLICAPLTENRCRALDLGMMVANNTDVMETAFTVSVDLRGNGVTTGISASDRAKTVKALIDPETKPFELSRPGHIFPLIAKEGGVLRRTGHTEAAIDFARLAGFIPAGVIVEIMNEDGSMARLPQLSEVAKKFDLKIVSIEDLIAYRMQHDSLIDKKEDFEIKTRFGDFRLRAYQQTTNNQIHIALTKGNWKNDEPVLTRINSTLVNNDILGTLTNNADKKLDLMFKLINTEGKGAIIFINQESQSLNLLKRIEELHDLQKKGELKAPPVTMDKKDYGIGAQILHDIGIHKLRLISNSGQTKRVGMIGYGLEIVDYVNY</sequence>
<feature type="binding site" evidence="14">
    <location>
        <begin position="151"/>
        <end position="155"/>
    </location>
    <ligand>
        <name>D-ribulose 5-phosphate</name>
        <dbReference type="ChEBI" id="CHEBI:58121"/>
    </ligand>
</feature>
<evidence type="ECO:0000256" key="6">
    <source>
        <dbReference type="ARBA" id="ARBA00008976"/>
    </source>
</evidence>
<dbReference type="InterPro" id="IPR017945">
    <property type="entry name" value="DHBP_synth_RibB-like_a/b_dom"/>
</dbReference>
<dbReference type="EMBL" id="CP094358">
    <property type="protein sequence ID" value="UOB17761.1"/>
    <property type="molecule type" value="Genomic_DNA"/>
</dbReference>
<evidence type="ECO:0000256" key="10">
    <source>
        <dbReference type="ARBA" id="ARBA00022723"/>
    </source>
</evidence>
<comment type="catalytic activity">
    <reaction evidence="1 14">
        <text>D-ribulose 5-phosphate = (2S)-2-hydroxy-3-oxobutyl phosphate + formate + H(+)</text>
        <dbReference type="Rhea" id="RHEA:18457"/>
        <dbReference type="ChEBI" id="CHEBI:15378"/>
        <dbReference type="ChEBI" id="CHEBI:15740"/>
        <dbReference type="ChEBI" id="CHEBI:58121"/>
        <dbReference type="ChEBI" id="CHEBI:58830"/>
        <dbReference type="EC" id="4.1.99.12"/>
    </reaction>
</comment>
<evidence type="ECO:0000256" key="3">
    <source>
        <dbReference type="ARBA" id="ARBA00002284"/>
    </source>
</evidence>
<dbReference type="Gene3D" id="3.90.870.10">
    <property type="entry name" value="DHBP synthase"/>
    <property type="match status" value="1"/>
</dbReference>
<dbReference type="HAMAP" id="MF_00180">
    <property type="entry name" value="RibB"/>
    <property type="match status" value="1"/>
</dbReference>
<comment type="cofactor">
    <cofactor evidence="2">
        <name>Mn(2+)</name>
        <dbReference type="ChEBI" id="CHEBI:29035"/>
    </cofactor>
</comment>
<keyword evidence="17" id="KW-1185">Reference proteome</keyword>
<comment type="similarity">
    <text evidence="6">In the C-terminal section; belongs to the GTP cyclohydrolase II family.</text>
</comment>
<comment type="subunit">
    <text evidence="14">Homodimer.</text>
</comment>
<dbReference type="InterPro" id="IPR032677">
    <property type="entry name" value="GTP_cyclohydro_II"/>
</dbReference>
<feature type="binding site" evidence="14">
    <location>
        <position position="42"/>
    </location>
    <ligand>
        <name>D-ribulose 5-phosphate</name>
        <dbReference type="ChEBI" id="CHEBI:58121"/>
    </ligand>
</feature>